<dbReference type="Proteomes" id="UP001174694">
    <property type="component" value="Unassembled WGS sequence"/>
</dbReference>
<proteinExistence type="predicted"/>
<evidence type="ECO:0000256" key="1">
    <source>
        <dbReference type="SAM" id="MobiDB-lite"/>
    </source>
</evidence>
<organism evidence="2 3">
    <name type="scientific">Pleurostoma richardsiae</name>
    <dbReference type="NCBI Taxonomy" id="41990"/>
    <lineage>
        <taxon>Eukaryota</taxon>
        <taxon>Fungi</taxon>
        <taxon>Dikarya</taxon>
        <taxon>Ascomycota</taxon>
        <taxon>Pezizomycotina</taxon>
        <taxon>Sordariomycetes</taxon>
        <taxon>Sordariomycetidae</taxon>
        <taxon>Calosphaeriales</taxon>
        <taxon>Pleurostomataceae</taxon>
        <taxon>Pleurostoma</taxon>
    </lineage>
</organism>
<dbReference type="EMBL" id="JANBVO010000033">
    <property type="protein sequence ID" value="KAJ9137658.1"/>
    <property type="molecule type" value="Genomic_DNA"/>
</dbReference>
<sequence>MAASKLLAREIAAYDDAELDRYLEESGRLVRVQDPENLPESFIQRLRDRVNVANDTTRSDLNQVSARLLQISTDRRAPPENSEDSSSASLSAYGTPDPEDENLRKLAEEREDHDALVNDGGRPWYPVHLLEEVSKHPREHSGLLRAWQPYPDAQPDDWMVFGRQLLRWHLFREWQRRRRKQFEGRIAEYTQWARIFLLNTHSYTAPVEFEFNEDPKKQDQLTTWIEYLAYEHNFYSCRYAWYKRREKWYEAQWNKLVDSGVLGPRETYEFIWNDECTFQHETFDLCTAKIGGGPRQVGFSNAVIRVD</sequence>
<accession>A0AA38VKA7</accession>
<protein>
    <submittedName>
        <fullName evidence="2">Uncharacterized protein</fullName>
    </submittedName>
</protein>
<feature type="region of interest" description="Disordered" evidence="1">
    <location>
        <begin position="70"/>
        <end position="101"/>
    </location>
</feature>
<comment type="caution">
    <text evidence="2">The sequence shown here is derived from an EMBL/GenBank/DDBJ whole genome shotgun (WGS) entry which is preliminary data.</text>
</comment>
<name>A0AA38VKA7_9PEZI</name>
<evidence type="ECO:0000313" key="2">
    <source>
        <dbReference type="EMBL" id="KAJ9137658.1"/>
    </source>
</evidence>
<dbReference type="AlphaFoldDB" id="A0AA38VKA7"/>
<reference evidence="2" key="1">
    <citation type="submission" date="2022-07" db="EMBL/GenBank/DDBJ databases">
        <title>Fungi with potential for degradation of polypropylene.</title>
        <authorList>
            <person name="Gostincar C."/>
        </authorList>
    </citation>
    <scope>NUCLEOTIDE SEQUENCE</scope>
    <source>
        <strain evidence="2">EXF-13308</strain>
    </source>
</reference>
<evidence type="ECO:0000313" key="3">
    <source>
        <dbReference type="Proteomes" id="UP001174694"/>
    </source>
</evidence>
<gene>
    <name evidence="2" type="ORF">NKR23_g8955</name>
</gene>
<keyword evidence="3" id="KW-1185">Reference proteome</keyword>